<accession>A0A2M4C704</accession>
<organism evidence="3">
    <name type="scientific">Anopheles marajoara</name>
    <dbReference type="NCBI Taxonomy" id="58244"/>
    <lineage>
        <taxon>Eukaryota</taxon>
        <taxon>Metazoa</taxon>
        <taxon>Ecdysozoa</taxon>
        <taxon>Arthropoda</taxon>
        <taxon>Hexapoda</taxon>
        <taxon>Insecta</taxon>
        <taxon>Pterygota</taxon>
        <taxon>Neoptera</taxon>
        <taxon>Endopterygota</taxon>
        <taxon>Diptera</taxon>
        <taxon>Nematocera</taxon>
        <taxon>Culicoidea</taxon>
        <taxon>Culicidae</taxon>
        <taxon>Anophelinae</taxon>
        <taxon>Anopheles</taxon>
    </lineage>
</organism>
<feature type="region of interest" description="Disordered" evidence="1">
    <location>
        <begin position="42"/>
        <end position="69"/>
    </location>
</feature>
<dbReference type="AlphaFoldDB" id="A0A2M4C704"/>
<dbReference type="EMBL" id="GGFJ01012015">
    <property type="protein sequence ID" value="MBW61156.1"/>
    <property type="molecule type" value="Transcribed_RNA"/>
</dbReference>
<evidence type="ECO:0000313" key="3">
    <source>
        <dbReference type="EMBL" id="MBW61156.1"/>
    </source>
</evidence>
<protein>
    <submittedName>
        <fullName evidence="3">Putative secreted protein</fullName>
    </submittedName>
</protein>
<feature type="chain" id="PRO_5014610757" evidence="2">
    <location>
        <begin position="29"/>
        <end position="123"/>
    </location>
</feature>
<keyword evidence="2" id="KW-0732">Signal</keyword>
<evidence type="ECO:0000256" key="1">
    <source>
        <dbReference type="SAM" id="MobiDB-lite"/>
    </source>
</evidence>
<sequence>MAPRFMLRTWDGTCWLLFGLNAVPLVSSRPAAVKQHIVQYRNRNSRASTPPPGIVSRSTQDRASSAGARTRVYDVGKPVCGHLVLCMRPHWGKPMESDATDQRHKTVLAGKMCPAANQLGGKE</sequence>
<reference evidence="3" key="1">
    <citation type="submission" date="2018-01" db="EMBL/GenBank/DDBJ databases">
        <title>An insight into the sialome of Amazonian anophelines.</title>
        <authorList>
            <person name="Ribeiro J.M."/>
            <person name="Scarpassa V."/>
            <person name="Calvo E."/>
        </authorList>
    </citation>
    <scope>NUCLEOTIDE SEQUENCE</scope>
    <source>
        <tissue evidence="3">Salivary glands</tissue>
    </source>
</reference>
<name>A0A2M4C704_9DIPT</name>
<proteinExistence type="predicted"/>
<evidence type="ECO:0000256" key="2">
    <source>
        <dbReference type="SAM" id="SignalP"/>
    </source>
</evidence>
<feature type="signal peptide" evidence="2">
    <location>
        <begin position="1"/>
        <end position="28"/>
    </location>
</feature>